<dbReference type="EMBL" id="JBFTWV010000062">
    <property type="protein sequence ID" value="KAL2793130.1"/>
    <property type="molecule type" value="Genomic_DNA"/>
</dbReference>
<keyword evidence="3" id="KW-1185">Reference proteome</keyword>
<evidence type="ECO:0000313" key="3">
    <source>
        <dbReference type="Proteomes" id="UP001610563"/>
    </source>
</evidence>
<protein>
    <recommendedName>
        <fullName evidence="1">DUF7587 domain-containing protein</fullName>
    </recommendedName>
</protein>
<dbReference type="Pfam" id="PF24494">
    <property type="entry name" value="DUF7587"/>
    <property type="match status" value="1"/>
</dbReference>
<gene>
    <name evidence="2" type="ORF">BJX66DRAFT_326309</name>
</gene>
<accession>A0ABR4G280</accession>
<reference evidence="2 3" key="1">
    <citation type="submission" date="2024-07" db="EMBL/GenBank/DDBJ databases">
        <title>Section-level genome sequencing and comparative genomics of Aspergillus sections Usti and Cavernicolus.</title>
        <authorList>
            <consortium name="Lawrence Berkeley National Laboratory"/>
            <person name="Nybo J.L."/>
            <person name="Vesth T.C."/>
            <person name="Theobald S."/>
            <person name="Frisvad J.C."/>
            <person name="Larsen T.O."/>
            <person name="Kjaerboelling I."/>
            <person name="Rothschild-Mancinelli K."/>
            <person name="Lyhne E.K."/>
            <person name="Kogle M.E."/>
            <person name="Barry K."/>
            <person name="Clum A."/>
            <person name="Na H."/>
            <person name="Ledsgaard L."/>
            <person name="Lin J."/>
            <person name="Lipzen A."/>
            <person name="Kuo A."/>
            <person name="Riley R."/>
            <person name="Mondo S."/>
            <person name="Labutti K."/>
            <person name="Haridas S."/>
            <person name="Pangalinan J."/>
            <person name="Salamov A.A."/>
            <person name="Simmons B.A."/>
            <person name="Magnuson J.K."/>
            <person name="Chen J."/>
            <person name="Drula E."/>
            <person name="Henrissat B."/>
            <person name="Wiebenga A."/>
            <person name="Lubbers R.J."/>
            <person name="Gomes A.C."/>
            <person name="Makela M.R."/>
            <person name="Stajich J."/>
            <person name="Grigoriev I.V."/>
            <person name="Mortensen U.H."/>
            <person name="De Vries R.P."/>
            <person name="Baker S.E."/>
            <person name="Andersen M.R."/>
        </authorList>
    </citation>
    <scope>NUCLEOTIDE SEQUENCE [LARGE SCALE GENOMIC DNA]</scope>
    <source>
        <strain evidence="2 3">CBS 209.92</strain>
    </source>
</reference>
<organism evidence="2 3">
    <name type="scientific">Aspergillus keveii</name>
    <dbReference type="NCBI Taxonomy" id="714993"/>
    <lineage>
        <taxon>Eukaryota</taxon>
        <taxon>Fungi</taxon>
        <taxon>Dikarya</taxon>
        <taxon>Ascomycota</taxon>
        <taxon>Pezizomycotina</taxon>
        <taxon>Eurotiomycetes</taxon>
        <taxon>Eurotiomycetidae</taxon>
        <taxon>Eurotiales</taxon>
        <taxon>Aspergillaceae</taxon>
        <taxon>Aspergillus</taxon>
        <taxon>Aspergillus subgen. Nidulantes</taxon>
    </lineage>
</organism>
<sequence length="411" mass="47709">MFITHARQCRRHTFLRRSMSPVPLPTQCGRYKPEHKSKSTQRWNVYRDNTLDNRLEEPLLFNPASSPLFRSFDFHLDDIPRYLFRTFDWKSFGRSDEDIISSPATELGTAYCKSDIFSLDTDLAMSIVDRHMNPWGVKDYENHPPDNFMSWTSSLLYAVQYALYRRHHFGCVSEEIKICVVDTHKFPRGQFIHAKCLLQAYYQVVKRIDMRHSISPRLLCYIYQNGEYISQGLVNHRAGGKSCLLSLADLERTGLYFLYPELAIPEQHSKWAITTANLRKVWTATHVPTSSSELEAAILLARSCFVDFDVLDMAIIILSFKRRKLAQLPSGENPHDPFLYYQDLQGFGKDVPEWGRKPQEVRQYLAALHILQPVSQTPRQALEGTSSETGSTMAERHKWLIQELLRCFPVH</sequence>
<evidence type="ECO:0000313" key="2">
    <source>
        <dbReference type="EMBL" id="KAL2793130.1"/>
    </source>
</evidence>
<name>A0ABR4G280_9EURO</name>
<comment type="caution">
    <text evidence="2">The sequence shown here is derived from an EMBL/GenBank/DDBJ whole genome shotgun (WGS) entry which is preliminary data.</text>
</comment>
<dbReference type="InterPro" id="IPR056009">
    <property type="entry name" value="DUF7587"/>
</dbReference>
<feature type="domain" description="DUF7587" evidence="1">
    <location>
        <begin position="79"/>
        <end position="201"/>
    </location>
</feature>
<evidence type="ECO:0000259" key="1">
    <source>
        <dbReference type="Pfam" id="PF24494"/>
    </source>
</evidence>
<proteinExistence type="predicted"/>
<dbReference type="Proteomes" id="UP001610563">
    <property type="component" value="Unassembled WGS sequence"/>
</dbReference>